<proteinExistence type="predicted"/>
<sequence length="104" mass="11875">MTCQLTLGPRRARKFMCLMSPDTKLLVIDEPTSAMDLEGEFKLFEALRRVRSGWTLVIHRSGAATSRAMCMYDDMLLESDTHKLPVERNGVYSKLYNIQAHVLP</sequence>
<dbReference type="Proteomes" id="UP000008370">
    <property type="component" value="Unassembled WGS sequence"/>
</dbReference>
<gene>
    <name evidence="1" type="ORF">PHACADRAFT_142711</name>
</gene>
<evidence type="ECO:0008006" key="3">
    <source>
        <dbReference type="Google" id="ProtNLM"/>
    </source>
</evidence>
<dbReference type="SUPFAM" id="SSF52540">
    <property type="entry name" value="P-loop containing nucleoside triphosphate hydrolases"/>
    <property type="match status" value="1"/>
</dbReference>
<evidence type="ECO:0000313" key="2">
    <source>
        <dbReference type="Proteomes" id="UP000008370"/>
    </source>
</evidence>
<keyword evidence="2" id="KW-1185">Reference proteome</keyword>
<dbReference type="EMBL" id="JH930472">
    <property type="protein sequence ID" value="EKM54931.1"/>
    <property type="molecule type" value="Genomic_DNA"/>
</dbReference>
<dbReference type="InParanoid" id="K5UXV8"/>
<accession>K5UXV8</accession>
<dbReference type="AlphaFoldDB" id="K5UXV8"/>
<dbReference type="OrthoDB" id="6500128at2759"/>
<evidence type="ECO:0000313" key="1">
    <source>
        <dbReference type="EMBL" id="EKM54931.1"/>
    </source>
</evidence>
<dbReference type="KEGG" id="pco:PHACADRAFT_142711"/>
<dbReference type="RefSeq" id="XP_007395281.1">
    <property type="nucleotide sequence ID" value="XM_007395219.1"/>
</dbReference>
<dbReference type="HOGENOM" id="CLU_2251012_0_0_1"/>
<name>K5UXV8_PHACS</name>
<organism evidence="1 2">
    <name type="scientific">Phanerochaete carnosa (strain HHB-10118-sp)</name>
    <name type="common">White-rot fungus</name>
    <name type="synonym">Peniophora carnosa</name>
    <dbReference type="NCBI Taxonomy" id="650164"/>
    <lineage>
        <taxon>Eukaryota</taxon>
        <taxon>Fungi</taxon>
        <taxon>Dikarya</taxon>
        <taxon>Basidiomycota</taxon>
        <taxon>Agaricomycotina</taxon>
        <taxon>Agaricomycetes</taxon>
        <taxon>Polyporales</taxon>
        <taxon>Phanerochaetaceae</taxon>
        <taxon>Phanerochaete</taxon>
    </lineage>
</organism>
<reference evidence="1 2" key="1">
    <citation type="journal article" date="2012" name="BMC Genomics">
        <title>Comparative genomics of the white-rot fungi, Phanerochaete carnosa and P. chrysosporium, to elucidate the genetic basis of the distinct wood types they colonize.</title>
        <authorList>
            <person name="Suzuki H."/>
            <person name="MacDonald J."/>
            <person name="Syed K."/>
            <person name="Salamov A."/>
            <person name="Hori C."/>
            <person name="Aerts A."/>
            <person name="Henrissat B."/>
            <person name="Wiebenga A."/>
            <person name="vanKuyk P.A."/>
            <person name="Barry K."/>
            <person name="Lindquist E."/>
            <person name="LaButti K."/>
            <person name="Lapidus A."/>
            <person name="Lucas S."/>
            <person name="Coutinho P."/>
            <person name="Gong Y."/>
            <person name="Samejima M."/>
            <person name="Mahadevan R."/>
            <person name="Abou-Zaid M."/>
            <person name="de Vries R.P."/>
            <person name="Igarashi K."/>
            <person name="Yadav J.S."/>
            <person name="Grigoriev I.V."/>
            <person name="Master E.R."/>
        </authorList>
    </citation>
    <scope>NUCLEOTIDE SEQUENCE [LARGE SCALE GENOMIC DNA]</scope>
    <source>
        <strain evidence="1 2">HHB-10118-sp</strain>
    </source>
</reference>
<dbReference type="GeneID" id="18908567"/>
<protein>
    <recommendedName>
        <fullName evidence="3">ABC transporter domain-containing protein</fullName>
    </recommendedName>
</protein>
<dbReference type="InterPro" id="IPR027417">
    <property type="entry name" value="P-loop_NTPase"/>
</dbReference>
<dbReference type="Gene3D" id="3.40.50.300">
    <property type="entry name" value="P-loop containing nucleotide triphosphate hydrolases"/>
    <property type="match status" value="1"/>
</dbReference>